<organism evidence="4">
    <name type="scientific">Anisakis simplex</name>
    <name type="common">Herring worm</name>
    <dbReference type="NCBI Taxonomy" id="6269"/>
    <lineage>
        <taxon>Eukaryota</taxon>
        <taxon>Metazoa</taxon>
        <taxon>Ecdysozoa</taxon>
        <taxon>Nematoda</taxon>
        <taxon>Chromadorea</taxon>
        <taxon>Rhabditida</taxon>
        <taxon>Spirurina</taxon>
        <taxon>Ascaridomorpha</taxon>
        <taxon>Ascaridoidea</taxon>
        <taxon>Anisakidae</taxon>
        <taxon>Anisakis</taxon>
        <taxon>Anisakis simplex complex</taxon>
    </lineage>
</organism>
<protein>
    <submittedName>
        <fullName evidence="4">Ion_trans_N domain-containing protein</fullName>
    </submittedName>
</protein>
<reference evidence="4" key="1">
    <citation type="submission" date="2017-02" db="UniProtKB">
        <authorList>
            <consortium name="WormBaseParasite"/>
        </authorList>
    </citation>
    <scope>IDENTIFICATION</scope>
</reference>
<gene>
    <name evidence="2" type="ORF">ASIM_LOCUS10806</name>
</gene>
<evidence type="ECO:0000313" key="3">
    <source>
        <dbReference type="Proteomes" id="UP000267096"/>
    </source>
</evidence>
<dbReference type="OrthoDB" id="5862626at2759"/>
<evidence type="ECO:0000313" key="4">
    <source>
        <dbReference type="WBParaSite" id="ASIM_0001124801-mRNA-1"/>
    </source>
</evidence>
<dbReference type="WBParaSite" id="ASIM_0001124801-mRNA-1">
    <property type="protein sequence ID" value="ASIM_0001124801-mRNA-1"/>
    <property type="gene ID" value="ASIM_0001124801"/>
</dbReference>
<feature type="region of interest" description="Disordered" evidence="1">
    <location>
        <begin position="14"/>
        <end position="40"/>
    </location>
</feature>
<dbReference type="Proteomes" id="UP000267096">
    <property type="component" value="Unassembled WGS sequence"/>
</dbReference>
<proteinExistence type="predicted"/>
<sequence>MALIYASAVNKRINQHQTTQKSRKKSLEHHLATNAQEQPHSVTIVHLRQRSNEDGRMSIHTVEEALLQNVAGGGVSHEMTPQRKRSTSQHSAPCSYASPLAGSSTNDPEAKTTILKGHKRVQRSRTSCGDMPRKQNGGIMRKSSHPVGTVETASKQVSLSRRDVHRFSGKSPNGVDLNEAGASRSHSPTRERFSSLRRDSLSLDAEEWRMQMDLAIEEETGVTGDSGKPGAFQRMRRKFSKWRLSRADDKDDR</sequence>
<name>A0A0M3JTA2_ANISI</name>
<dbReference type="EMBL" id="UYRR01031020">
    <property type="protein sequence ID" value="VDK43697.1"/>
    <property type="molecule type" value="Genomic_DNA"/>
</dbReference>
<feature type="region of interest" description="Disordered" evidence="1">
    <location>
        <begin position="73"/>
        <end position="198"/>
    </location>
</feature>
<accession>A0A0M3JTA2</accession>
<evidence type="ECO:0000313" key="2">
    <source>
        <dbReference type="EMBL" id="VDK43697.1"/>
    </source>
</evidence>
<feature type="compositionally biased region" description="Basic and acidic residues" evidence="1">
    <location>
        <begin position="188"/>
        <end position="198"/>
    </location>
</feature>
<keyword evidence="3" id="KW-1185">Reference proteome</keyword>
<dbReference type="AlphaFoldDB" id="A0A0M3JTA2"/>
<evidence type="ECO:0000256" key="1">
    <source>
        <dbReference type="SAM" id="MobiDB-lite"/>
    </source>
</evidence>
<reference evidence="2 3" key="2">
    <citation type="submission" date="2018-11" db="EMBL/GenBank/DDBJ databases">
        <authorList>
            <consortium name="Pathogen Informatics"/>
        </authorList>
    </citation>
    <scope>NUCLEOTIDE SEQUENCE [LARGE SCALE GENOMIC DNA]</scope>
</reference>